<dbReference type="PROSITE" id="PS00086">
    <property type="entry name" value="CYTOCHROME_P450"/>
    <property type="match status" value="1"/>
</dbReference>
<dbReference type="PANTHER" id="PTHR46300:SF7">
    <property type="entry name" value="P450, PUTATIVE (EUROFUNG)-RELATED"/>
    <property type="match status" value="1"/>
</dbReference>
<comment type="cofactor">
    <cofactor evidence="1 8">
        <name>heme</name>
        <dbReference type="ChEBI" id="CHEBI:30413"/>
    </cofactor>
</comment>
<organism evidence="10 11">
    <name type="scientific">Hirsutella minnesotensis 3608</name>
    <dbReference type="NCBI Taxonomy" id="1043627"/>
    <lineage>
        <taxon>Eukaryota</taxon>
        <taxon>Fungi</taxon>
        <taxon>Dikarya</taxon>
        <taxon>Ascomycota</taxon>
        <taxon>Pezizomycotina</taxon>
        <taxon>Sordariomycetes</taxon>
        <taxon>Hypocreomycetidae</taxon>
        <taxon>Hypocreales</taxon>
        <taxon>Ophiocordycipitaceae</taxon>
        <taxon>Hirsutella</taxon>
    </lineage>
</organism>
<accession>A0A0F7ZYE6</accession>
<dbReference type="InterPro" id="IPR036396">
    <property type="entry name" value="Cyt_P450_sf"/>
</dbReference>
<evidence type="ECO:0000256" key="1">
    <source>
        <dbReference type="ARBA" id="ARBA00001971"/>
    </source>
</evidence>
<keyword evidence="3 8" id="KW-0349">Heme</keyword>
<keyword evidence="11" id="KW-1185">Reference proteome</keyword>
<evidence type="ECO:0000256" key="3">
    <source>
        <dbReference type="ARBA" id="ARBA00022617"/>
    </source>
</evidence>
<dbReference type="CDD" id="cd11065">
    <property type="entry name" value="CYP64-like"/>
    <property type="match status" value="1"/>
</dbReference>
<dbReference type="PRINTS" id="PR00385">
    <property type="entry name" value="P450"/>
</dbReference>
<dbReference type="GO" id="GO:0016705">
    <property type="term" value="F:oxidoreductase activity, acting on paired donors, with incorporation or reduction of molecular oxygen"/>
    <property type="evidence" value="ECO:0007669"/>
    <property type="project" value="InterPro"/>
</dbReference>
<evidence type="ECO:0008006" key="12">
    <source>
        <dbReference type="Google" id="ProtNLM"/>
    </source>
</evidence>
<dbReference type="Pfam" id="PF00067">
    <property type="entry name" value="p450"/>
    <property type="match status" value="1"/>
</dbReference>
<comment type="similarity">
    <text evidence="2 9">Belongs to the cytochrome P450 family.</text>
</comment>
<reference evidence="10 11" key="1">
    <citation type="journal article" date="2014" name="Genome Biol. Evol.">
        <title>Comparative genomics and transcriptomics analyses reveal divergent lifestyle features of nematode endoparasitic fungus Hirsutella minnesotensis.</title>
        <authorList>
            <person name="Lai Y."/>
            <person name="Liu K."/>
            <person name="Zhang X."/>
            <person name="Zhang X."/>
            <person name="Li K."/>
            <person name="Wang N."/>
            <person name="Shu C."/>
            <person name="Wu Y."/>
            <person name="Wang C."/>
            <person name="Bushley K.E."/>
            <person name="Xiang M."/>
            <person name="Liu X."/>
        </authorList>
    </citation>
    <scope>NUCLEOTIDE SEQUENCE [LARGE SCALE GENOMIC DNA]</scope>
    <source>
        <strain evidence="10 11">3608</strain>
    </source>
</reference>
<protein>
    <recommendedName>
        <fullName evidence="12">O-methylsterigmatocystin oxidoreductase</fullName>
    </recommendedName>
</protein>
<dbReference type="PANTHER" id="PTHR46300">
    <property type="entry name" value="P450, PUTATIVE (EUROFUNG)-RELATED-RELATED"/>
    <property type="match status" value="1"/>
</dbReference>
<evidence type="ECO:0000256" key="8">
    <source>
        <dbReference type="PIRSR" id="PIRSR602401-1"/>
    </source>
</evidence>
<evidence type="ECO:0000256" key="5">
    <source>
        <dbReference type="ARBA" id="ARBA00023002"/>
    </source>
</evidence>
<dbReference type="SUPFAM" id="SSF48264">
    <property type="entry name" value="Cytochrome P450"/>
    <property type="match status" value="1"/>
</dbReference>
<keyword evidence="4 8" id="KW-0479">Metal-binding</keyword>
<dbReference type="GO" id="GO:0005506">
    <property type="term" value="F:iron ion binding"/>
    <property type="evidence" value="ECO:0007669"/>
    <property type="project" value="InterPro"/>
</dbReference>
<evidence type="ECO:0000256" key="2">
    <source>
        <dbReference type="ARBA" id="ARBA00010617"/>
    </source>
</evidence>
<dbReference type="EMBL" id="KQ030548">
    <property type="protein sequence ID" value="KJZ72337.1"/>
    <property type="molecule type" value="Genomic_DNA"/>
</dbReference>
<keyword evidence="7 9" id="KW-0503">Monooxygenase</keyword>
<dbReference type="InterPro" id="IPR002401">
    <property type="entry name" value="Cyt_P450_E_grp-I"/>
</dbReference>
<dbReference type="Proteomes" id="UP000054481">
    <property type="component" value="Unassembled WGS sequence"/>
</dbReference>
<dbReference type="PRINTS" id="PR00463">
    <property type="entry name" value="EP450I"/>
</dbReference>
<proteinExistence type="inferred from homology"/>
<dbReference type="InterPro" id="IPR001128">
    <property type="entry name" value="Cyt_P450"/>
</dbReference>
<evidence type="ECO:0000256" key="4">
    <source>
        <dbReference type="ARBA" id="ARBA00022723"/>
    </source>
</evidence>
<evidence type="ECO:0000313" key="11">
    <source>
        <dbReference type="Proteomes" id="UP000054481"/>
    </source>
</evidence>
<keyword evidence="5 9" id="KW-0560">Oxidoreductase</keyword>
<dbReference type="Gene3D" id="1.10.630.10">
    <property type="entry name" value="Cytochrome P450"/>
    <property type="match status" value="1"/>
</dbReference>
<name>A0A0F7ZYE6_9HYPO</name>
<dbReference type="GO" id="GO:0004497">
    <property type="term" value="F:monooxygenase activity"/>
    <property type="evidence" value="ECO:0007669"/>
    <property type="project" value="UniProtKB-KW"/>
</dbReference>
<dbReference type="InterPro" id="IPR050364">
    <property type="entry name" value="Cytochrome_P450_fung"/>
</dbReference>
<dbReference type="AlphaFoldDB" id="A0A0F7ZYE6"/>
<evidence type="ECO:0000256" key="6">
    <source>
        <dbReference type="ARBA" id="ARBA00023004"/>
    </source>
</evidence>
<feature type="binding site" description="axial binding residue" evidence="8">
    <location>
        <position position="445"/>
    </location>
    <ligand>
        <name>heme</name>
        <dbReference type="ChEBI" id="CHEBI:30413"/>
    </ligand>
    <ligandPart>
        <name>Fe</name>
        <dbReference type="ChEBI" id="CHEBI:18248"/>
    </ligandPart>
</feature>
<evidence type="ECO:0000256" key="7">
    <source>
        <dbReference type="ARBA" id="ARBA00023033"/>
    </source>
</evidence>
<dbReference type="InterPro" id="IPR017972">
    <property type="entry name" value="Cyt_P450_CS"/>
</dbReference>
<gene>
    <name evidence="10" type="ORF">HIM_08263</name>
</gene>
<keyword evidence="6 8" id="KW-0408">Iron</keyword>
<evidence type="ECO:0000256" key="9">
    <source>
        <dbReference type="RuleBase" id="RU000461"/>
    </source>
</evidence>
<dbReference type="OrthoDB" id="2789670at2759"/>
<evidence type="ECO:0000313" key="10">
    <source>
        <dbReference type="EMBL" id="KJZ72337.1"/>
    </source>
</evidence>
<dbReference type="GO" id="GO:0020037">
    <property type="term" value="F:heme binding"/>
    <property type="evidence" value="ECO:0007669"/>
    <property type="project" value="InterPro"/>
</dbReference>
<sequence>MASLLLQGLFLVICAYLVYRYRLQKKALVGLPPGPRPLPFVGNVLDLPPKGGPEFRHWLKHKDIYGPISSVTVLGNTLIFMHGRDAAREVLEKSAPKSSGRPTLCYAVRACGYNKFLPFLQNDDNHVRGRKAIHQQMNTPAAGARASATQHIEVRRFLKRVLDQPDDLRQHLWGLATAIILKLTYGYSVERSNPDPLVKLIEVESKNFATIAVPMAWLVDVFPVLDYLPARFPGAGFKQTAKKWKALLEQAVDIPYNFVVEQRKRQSQRPSFVSGLLEEAFQEGKGDASGLSSEEENFIKWTATTLYGASSGTTVATFEAFVAAMVMFPEVQKKAQEEIDRVIGSERLPNHSDRDQLPYLDALTKEVSRWSPVTPMGAAHLAQEEMSCSGYRIPKGAFLLPAVWWFCHDPVVYPDPDDFEPARYLHPRNEPDPRTVTFGFGRRVCAGQNFAEATTFIAFSAILAVFRLSRGVDENGKELDIEFDHNPGVICHPRPYPYRIEARSAAHAELIRSVDIEHPVEESDAGSLDLSNVKYD</sequence>